<evidence type="ECO:0000313" key="1">
    <source>
        <dbReference type="EMBL" id="ODM05230.1"/>
    </source>
</evidence>
<dbReference type="GO" id="GO:0006281">
    <property type="term" value="P:DNA repair"/>
    <property type="evidence" value="ECO:0007669"/>
    <property type="project" value="InterPro"/>
</dbReference>
<dbReference type="InterPro" id="IPR011257">
    <property type="entry name" value="DNA_glycosylase"/>
</dbReference>
<proteinExistence type="predicted"/>
<accession>A0A1E3A8Y5</accession>
<protein>
    <submittedName>
        <fullName evidence="1">Uncharacterized protein</fullName>
    </submittedName>
</protein>
<dbReference type="AlphaFoldDB" id="A0A1E3A8Y5"/>
<sequence length="255" mass="29781">MTIGSDGPAEKDIIRDKVRKLYSAYQKGYLGGEKMPEDENPGLDKASKENYMYFTLPMALNYQRNSYVLWECANRLYSEADAGTVFDCQKVCSMPAEQLKEILVKYKVALQPNKQPVIWKTICSTIKDRFDGDIRNLFRDNNYSVWKIKKYIEENKRDFPYLGGNKICNYWLYVMEKYTDVSFTDRENITVAPDTHVIQASARLGIISPEEIKSSDVQLIVVQRWKELLEGTEWVPIDIHTPMWLWSRGKFQIEL</sequence>
<dbReference type="GO" id="GO:0003824">
    <property type="term" value="F:catalytic activity"/>
    <property type="evidence" value="ECO:0007669"/>
    <property type="project" value="InterPro"/>
</dbReference>
<dbReference type="EMBL" id="MCGH01000002">
    <property type="protein sequence ID" value="ODM05230.1"/>
    <property type="molecule type" value="Genomic_DNA"/>
</dbReference>
<gene>
    <name evidence="1" type="ORF">BEI61_01113</name>
</gene>
<dbReference type="Proteomes" id="UP000094067">
    <property type="component" value="Unassembled WGS sequence"/>
</dbReference>
<comment type="caution">
    <text evidence="1">The sequence shown here is derived from an EMBL/GenBank/DDBJ whole genome shotgun (WGS) entry which is preliminary data.</text>
</comment>
<name>A0A1E3A8Y5_9FIRM</name>
<organism evidence="1 2">
    <name type="scientific">Eisenbergiella tayi</name>
    <dbReference type="NCBI Taxonomy" id="1432052"/>
    <lineage>
        <taxon>Bacteria</taxon>
        <taxon>Bacillati</taxon>
        <taxon>Bacillota</taxon>
        <taxon>Clostridia</taxon>
        <taxon>Lachnospirales</taxon>
        <taxon>Lachnospiraceae</taxon>
        <taxon>Eisenbergiella</taxon>
    </lineage>
</organism>
<dbReference type="SUPFAM" id="SSF48150">
    <property type="entry name" value="DNA-glycosylase"/>
    <property type="match status" value="1"/>
</dbReference>
<reference evidence="1 2" key="1">
    <citation type="submission" date="2016-07" db="EMBL/GenBank/DDBJ databases">
        <title>Characterization of isolates of Eisenbergiella tayi derived from blood cultures, using whole genome sequencing.</title>
        <authorList>
            <person name="Burdz T."/>
            <person name="Wiebe D."/>
            <person name="Huynh C."/>
            <person name="Bernard K."/>
        </authorList>
    </citation>
    <scope>NUCLEOTIDE SEQUENCE [LARGE SCALE GENOMIC DNA]</scope>
    <source>
        <strain evidence="1 2">NML 110608</strain>
    </source>
</reference>
<evidence type="ECO:0000313" key="2">
    <source>
        <dbReference type="Proteomes" id="UP000094067"/>
    </source>
</evidence>